<comment type="caution">
    <text evidence="3">The sequence shown here is derived from an EMBL/GenBank/DDBJ whole genome shotgun (WGS) entry which is preliminary data.</text>
</comment>
<dbReference type="RefSeq" id="WP_009557948.1">
    <property type="nucleotide sequence ID" value="NZ_CALZ01000079.1"/>
</dbReference>
<evidence type="ECO:0000313" key="4">
    <source>
        <dbReference type="Proteomes" id="UP000009325"/>
    </source>
</evidence>
<dbReference type="InterPro" id="IPR013422">
    <property type="entry name" value="CRISPR-assoc_prot_Cas5_N"/>
</dbReference>
<organism evidence="3 4">
    <name type="scientific">Lactobacillus equicursoris 66c</name>
    <dbReference type="NCBI Taxonomy" id="872326"/>
    <lineage>
        <taxon>Bacteria</taxon>
        <taxon>Bacillati</taxon>
        <taxon>Bacillota</taxon>
        <taxon>Bacilli</taxon>
        <taxon>Lactobacillales</taxon>
        <taxon>Lactobacillaceae</taxon>
        <taxon>Lactobacillus</taxon>
    </lineage>
</organism>
<proteinExistence type="inferred from homology"/>
<comment type="function">
    <text evidence="2">CRISPR (clustered regularly interspaced short palindromic repeat) is an adaptive immune system that provides protection against mobile genetic elements (viruses, transposable elements and conjugative plasmids). CRISPR clusters contain spacers, sequences complementary to antecedent mobile elements, and target invading nucleic acids. CRISPR clusters are transcribed and processed into CRISPR RNA (crRNA).</text>
</comment>
<dbReference type="InterPro" id="IPR010155">
    <property type="entry name" value="CRISPR-assoc_prot_Cas5d"/>
</dbReference>
<dbReference type="GO" id="GO:0051607">
    <property type="term" value="P:defense response to virus"/>
    <property type="evidence" value="ECO:0007669"/>
    <property type="project" value="UniProtKB-UniRule"/>
</dbReference>
<evidence type="ECO:0000313" key="3">
    <source>
        <dbReference type="EMBL" id="CCK83453.1"/>
    </source>
</evidence>
<sequence length="245" mass="28496">MDNSTTFCFKVWGDYALFTDPIMKIGGEKFTYPVPTYQALKGITESIYWKPTIQIYIDKVRVMNPILTEAKSILVPKFNDMSSEDLSRYTYLKDVEYQVQAHFEFNLNRPDLAKDRNTKKHYAIMKRCIEKGGRRDIFLGTRECQAYVGPCKFGVGVGYYDDEPEHLFGTMVHGIDYPDETGKKELGIRLWNVNMKKGIIDFPRPDDQSQITYRKLHDFSAKHFDFTNIKSVDKEYEEITGGDLE</sequence>
<dbReference type="EC" id="3.1.-.-" evidence="2"/>
<dbReference type="EMBL" id="CALZ01000079">
    <property type="protein sequence ID" value="CCK83453.1"/>
    <property type="molecule type" value="Genomic_DNA"/>
</dbReference>
<dbReference type="GO" id="GO:0016787">
    <property type="term" value="F:hydrolase activity"/>
    <property type="evidence" value="ECO:0007669"/>
    <property type="project" value="UniProtKB-KW"/>
</dbReference>
<dbReference type="InterPro" id="IPR021124">
    <property type="entry name" value="CRISPR-assoc_prot_Cas5"/>
</dbReference>
<keyword evidence="2" id="KW-0255">Endonuclease</keyword>
<keyword evidence="2" id="KW-0694">RNA-binding</keyword>
<dbReference type="AlphaFoldDB" id="K0NR16"/>
<dbReference type="OrthoDB" id="5621871at2"/>
<dbReference type="Proteomes" id="UP000009325">
    <property type="component" value="Unassembled WGS sequence"/>
</dbReference>
<reference evidence="3 4" key="1">
    <citation type="submission" date="2012-08" db="EMBL/GenBank/DDBJ databases">
        <title>Draft Genome Sequences of Lactobacillus equicursoris CIP 110162T, isolated from thoroughbred racehorse feces and Lactobacillus sp. CRBIP 24.137 isolated from urine of human.</title>
        <authorList>
            <person name="Cousin S."/>
            <person name="Loux V."/>
            <person name="Ma L."/>
            <person name="Creno S."/>
            <person name="Clermont D."/>
            <person name="Bizet C."/>
            <person name="Bouchier C."/>
        </authorList>
    </citation>
    <scope>NUCLEOTIDE SEQUENCE [LARGE SCALE GENOMIC DNA]</scope>
    <source>
        <strain evidence="3 4">66c</strain>
    </source>
</reference>
<dbReference type="CDD" id="cd09651">
    <property type="entry name" value="Cas5_I-C"/>
    <property type="match status" value="1"/>
</dbReference>
<dbReference type="PIRSF" id="PIRSF029950">
    <property type="entry name" value="Cas_CT1134"/>
    <property type="match status" value="1"/>
</dbReference>
<dbReference type="Pfam" id="PF09704">
    <property type="entry name" value="Cas_Cas5d"/>
    <property type="match status" value="1"/>
</dbReference>
<evidence type="ECO:0000256" key="1">
    <source>
        <dbReference type="ARBA" id="ARBA00023118"/>
    </source>
</evidence>
<keyword evidence="1 2" id="KW-0051">Antiviral defense</keyword>
<dbReference type="GO" id="GO:0004519">
    <property type="term" value="F:endonuclease activity"/>
    <property type="evidence" value="ECO:0007669"/>
    <property type="project" value="UniProtKB-UniRule"/>
</dbReference>
<dbReference type="NCBIfam" id="TIGR01876">
    <property type="entry name" value="cas_Cas5d"/>
    <property type="match status" value="1"/>
</dbReference>
<gene>
    <name evidence="3" type="ORF">BN146_04145</name>
</gene>
<dbReference type="Gene3D" id="3.30.70.2660">
    <property type="match status" value="1"/>
</dbReference>
<accession>K0NR16</accession>
<comment type="similarity">
    <text evidence="2">Belongs to the CRISPR-associated protein Cas5 family. Subtype I-C/Dvulg subfamily.</text>
</comment>
<dbReference type="NCBIfam" id="TIGR02593">
    <property type="entry name" value="CRISPR_cas5"/>
    <property type="match status" value="1"/>
</dbReference>
<name>K0NR16_9LACO</name>
<dbReference type="GO" id="GO:0043571">
    <property type="term" value="P:maintenance of CRISPR repeat elements"/>
    <property type="evidence" value="ECO:0007669"/>
    <property type="project" value="UniProtKB-UniRule"/>
</dbReference>
<dbReference type="GO" id="GO:0003723">
    <property type="term" value="F:RNA binding"/>
    <property type="evidence" value="ECO:0007669"/>
    <property type="project" value="UniProtKB-UniRule"/>
</dbReference>
<evidence type="ECO:0000256" key="2">
    <source>
        <dbReference type="PIRNR" id="PIRNR029950"/>
    </source>
</evidence>
<keyword evidence="2" id="KW-0540">Nuclease</keyword>
<protein>
    <recommendedName>
        <fullName evidence="2">pre-crRNA processing endonuclease</fullName>
        <ecNumber evidence="2">3.1.-.-</ecNumber>
    </recommendedName>
</protein>
<keyword evidence="2" id="KW-0378">Hydrolase</keyword>